<dbReference type="AlphaFoldDB" id="A0A9D2RIM0"/>
<dbReference type="PROSITE" id="PS51257">
    <property type="entry name" value="PROKAR_LIPOPROTEIN"/>
    <property type="match status" value="1"/>
</dbReference>
<proteinExistence type="predicted"/>
<keyword evidence="1" id="KW-0732">Signal</keyword>
<evidence type="ECO:0008006" key="4">
    <source>
        <dbReference type="Google" id="ProtNLM"/>
    </source>
</evidence>
<feature type="signal peptide" evidence="1">
    <location>
        <begin position="1"/>
        <end position="24"/>
    </location>
</feature>
<name>A0A9D2RIM0_9BACT</name>
<reference evidence="2" key="1">
    <citation type="journal article" date="2021" name="PeerJ">
        <title>Extensive microbial diversity within the chicken gut microbiome revealed by metagenomics and culture.</title>
        <authorList>
            <person name="Gilroy R."/>
            <person name="Ravi A."/>
            <person name="Getino M."/>
            <person name="Pursley I."/>
            <person name="Horton D.L."/>
            <person name="Alikhan N.F."/>
            <person name="Baker D."/>
            <person name="Gharbi K."/>
            <person name="Hall N."/>
            <person name="Watson M."/>
            <person name="Adriaenssens E.M."/>
            <person name="Foster-Nyarko E."/>
            <person name="Jarju S."/>
            <person name="Secka A."/>
            <person name="Antonio M."/>
            <person name="Oren A."/>
            <person name="Chaudhuri R.R."/>
            <person name="La Ragione R."/>
            <person name="Hildebrand F."/>
            <person name="Pallen M.J."/>
        </authorList>
    </citation>
    <scope>NUCLEOTIDE SEQUENCE</scope>
    <source>
        <strain evidence="2">CHK169-11906</strain>
    </source>
</reference>
<feature type="chain" id="PRO_5038920411" description="Peptidylprolyl isomerase" evidence="1">
    <location>
        <begin position="25"/>
        <end position="491"/>
    </location>
</feature>
<protein>
    <recommendedName>
        <fullName evidence="4">Peptidylprolyl isomerase</fullName>
    </recommendedName>
</protein>
<reference evidence="2" key="2">
    <citation type="submission" date="2021-04" db="EMBL/GenBank/DDBJ databases">
        <authorList>
            <person name="Gilroy R."/>
        </authorList>
    </citation>
    <scope>NUCLEOTIDE SEQUENCE</scope>
    <source>
        <strain evidence="2">CHK169-11906</strain>
    </source>
</reference>
<organism evidence="2 3">
    <name type="scientific">Candidatus Alistipes avicola</name>
    <dbReference type="NCBI Taxonomy" id="2838432"/>
    <lineage>
        <taxon>Bacteria</taxon>
        <taxon>Pseudomonadati</taxon>
        <taxon>Bacteroidota</taxon>
        <taxon>Bacteroidia</taxon>
        <taxon>Bacteroidales</taxon>
        <taxon>Rikenellaceae</taxon>
        <taxon>Alistipes</taxon>
    </lineage>
</organism>
<evidence type="ECO:0000313" key="2">
    <source>
        <dbReference type="EMBL" id="HJA99497.1"/>
    </source>
</evidence>
<evidence type="ECO:0000256" key="1">
    <source>
        <dbReference type="SAM" id="SignalP"/>
    </source>
</evidence>
<dbReference type="EMBL" id="DWYR01000025">
    <property type="protein sequence ID" value="HJA99497.1"/>
    <property type="molecule type" value="Genomic_DNA"/>
</dbReference>
<gene>
    <name evidence="2" type="ORF">H9779_07875</name>
</gene>
<sequence length="491" mass="54749">MKRKIEGWLPVVLLFCVAVSVSCAEGVSDPFSEDVQAKSLDAWMRMNHPELVANYQENGGYYVEVINAGDLSGDPISSMENGWVRYDILGRTLQGDVCLTRDSLYAKQQGTFTKYTHYVPYFQFAGEPYYDWAFKEGVFLAMRNPLKLGADYAAQHDLPEEFELREGSEVVLYMPATVVSTSSANGDGGYEGQYELSADRPMIARIKIIDLVENPIREEGLAVDDFAKANGDFNPNPDAPDNDAYTWKIASRQAAQVYINRTFNPADETASMFTYTNPYYGSQQAAEELDRKINAALVERFGAGDPGQIIQSDENVYIWYVIRFLDGFVADTNIDEVKQIIYGNVESTGRRISYTPANNKDAQLGAWYYALPGYFRFGSWGAIVTPSSNGYGYTGIVGKTVDTSSSSYSSYTSLLNYYSSSNSSLSPDLTGNYYYDFYDLWPGGYEYTIYQGSTPSVTSFNNTATSNSTVTEILPYTPLLIEFYIEPKGGL</sequence>
<evidence type="ECO:0000313" key="3">
    <source>
        <dbReference type="Proteomes" id="UP000824259"/>
    </source>
</evidence>
<accession>A0A9D2RIM0</accession>
<dbReference type="Proteomes" id="UP000824259">
    <property type="component" value="Unassembled WGS sequence"/>
</dbReference>
<comment type="caution">
    <text evidence="2">The sequence shown here is derived from an EMBL/GenBank/DDBJ whole genome shotgun (WGS) entry which is preliminary data.</text>
</comment>